<dbReference type="Proteomes" id="UP000013827">
    <property type="component" value="Unassembled WGS sequence"/>
</dbReference>
<reference evidence="2" key="2">
    <citation type="submission" date="2024-10" db="UniProtKB">
        <authorList>
            <consortium name="EnsemblProtists"/>
        </authorList>
    </citation>
    <scope>IDENTIFICATION</scope>
</reference>
<dbReference type="InterPro" id="IPR035899">
    <property type="entry name" value="DBL_dom_sf"/>
</dbReference>
<organism evidence="2 3">
    <name type="scientific">Emiliania huxleyi (strain CCMP1516)</name>
    <dbReference type="NCBI Taxonomy" id="280463"/>
    <lineage>
        <taxon>Eukaryota</taxon>
        <taxon>Haptista</taxon>
        <taxon>Haptophyta</taxon>
        <taxon>Prymnesiophyceae</taxon>
        <taxon>Isochrysidales</taxon>
        <taxon>Noelaerhabdaceae</taxon>
        <taxon>Emiliania</taxon>
    </lineage>
</organism>
<sequence>MLWPRTEQNTRVSEPNVPSSSTPCDDASGEENKDGSVATDEDKAVARASGEAGYLDAISEGIDGLTRKLSDSLDTLKSFLSDAGSSSTDLFSSLKPSELKKVRIEGSKGRSKGARQTTGGGGALDVLNEIKSLRATLREDESSAAERRAEQLQREKRQKLLGLALEEILQTEANYLADMSYCCDHLMAPLSAVEAELASAREDGLEPSVVGERMLPAFMKLLPFFKMYSTYCAGYPNMSGALAEARANRAAEAIISKAHTPLEQLLFRPAQFSKAITKMQEIIGQVNEDVRRQEEQARAANVLLSEVGGEAAALLTAARTLAMECELDLKVSSGGGFGDPTWHFHGLGESALRTSANLGELRRAILGDPRRTSNVRGRYIFSDMIMVCGKNKLRPGYHKKMTIPLDEVLLAAGRRNSQSFTPTTRLSNADSLSSSRSIPLGGIHRSSRAEEPDSPSSAADLSHRAQSIAAEDKPEVFYMRWTTKAAAEKAGKSGSTREVGTLYKCWAQDAAERSLILDKILSLQADGIDKAQSRSRAHTMS</sequence>
<dbReference type="PANTHER" id="PTHR12673">
    <property type="entry name" value="FACIOGENITAL DYSPLASIA PROTEIN"/>
    <property type="match status" value="1"/>
</dbReference>
<name>A0A0D3JUD3_EMIH1</name>
<accession>A0A0D3JUD3</accession>
<dbReference type="SUPFAM" id="SSF48065">
    <property type="entry name" value="DBL homology domain (DH-domain)"/>
    <property type="match status" value="1"/>
</dbReference>
<feature type="compositionally biased region" description="Polar residues" evidence="1">
    <location>
        <begin position="1"/>
        <end position="23"/>
    </location>
</feature>
<feature type="region of interest" description="Disordered" evidence="1">
    <location>
        <begin position="419"/>
        <end position="465"/>
    </location>
</feature>
<proteinExistence type="predicted"/>
<feature type="compositionally biased region" description="Low complexity" evidence="1">
    <location>
        <begin position="425"/>
        <end position="437"/>
    </location>
</feature>
<feature type="compositionally biased region" description="Basic and acidic residues" evidence="1">
    <location>
        <begin position="30"/>
        <end position="45"/>
    </location>
</feature>
<keyword evidence="3" id="KW-1185">Reference proteome</keyword>
<dbReference type="AlphaFoldDB" id="A0A0D3JUD3"/>
<protein>
    <recommendedName>
        <fullName evidence="4">DH domain-containing protein</fullName>
    </recommendedName>
</protein>
<dbReference type="GO" id="GO:0005085">
    <property type="term" value="F:guanyl-nucleotide exchange factor activity"/>
    <property type="evidence" value="ECO:0007669"/>
    <property type="project" value="TreeGrafter"/>
</dbReference>
<evidence type="ECO:0008006" key="4">
    <source>
        <dbReference type="Google" id="ProtNLM"/>
    </source>
</evidence>
<dbReference type="RefSeq" id="XP_005779547.1">
    <property type="nucleotide sequence ID" value="XM_005779490.1"/>
</dbReference>
<dbReference type="InterPro" id="IPR051092">
    <property type="entry name" value="FYVE_RhoGEF_PH"/>
</dbReference>
<dbReference type="Gene3D" id="1.20.900.10">
    <property type="entry name" value="Dbl homology (DH) domain"/>
    <property type="match status" value="1"/>
</dbReference>
<reference evidence="3" key="1">
    <citation type="journal article" date="2013" name="Nature">
        <title>Pan genome of the phytoplankton Emiliania underpins its global distribution.</title>
        <authorList>
            <person name="Read B.A."/>
            <person name="Kegel J."/>
            <person name="Klute M.J."/>
            <person name="Kuo A."/>
            <person name="Lefebvre S.C."/>
            <person name="Maumus F."/>
            <person name="Mayer C."/>
            <person name="Miller J."/>
            <person name="Monier A."/>
            <person name="Salamov A."/>
            <person name="Young J."/>
            <person name="Aguilar M."/>
            <person name="Claverie J.M."/>
            <person name="Frickenhaus S."/>
            <person name="Gonzalez K."/>
            <person name="Herman E.K."/>
            <person name="Lin Y.C."/>
            <person name="Napier J."/>
            <person name="Ogata H."/>
            <person name="Sarno A.F."/>
            <person name="Shmutz J."/>
            <person name="Schroeder D."/>
            <person name="de Vargas C."/>
            <person name="Verret F."/>
            <person name="von Dassow P."/>
            <person name="Valentin K."/>
            <person name="Van de Peer Y."/>
            <person name="Wheeler G."/>
            <person name="Dacks J.B."/>
            <person name="Delwiche C.F."/>
            <person name="Dyhrman S.T."/>
            <person name="Glockner G."/>
            <person name="John U."/>
            <person name="Richards T."/>
            <person name="Worden A.Z."/>
            <person name="Zhang X."/>
            <person name="Grigoriev I.V."/>
            <person name="Allen A.E."/>
            <person name="Bidle K."/>
            <person name="Borodovsky M."/>
            <person name="Bowler C."/>
            <person name="Brownlee C."/>
            <person name="Cock J.M."/>
            <person name="Elias M."/>
            <person name="Gladyshev V.N."/>
            <person name="Groth M."/>
            <person name="Guda C."/>
            <person name="Hadaegh A."/>
            <person name="Iglesias-Rodriguez M.D."/>
            <person name="Jenkins J."/>
            <person name="Jones B.M."/>
            <person name="Lawson T."/>
            <person name="Leese F."/>
            <person name="Lindquist E."/>
            <person name="Lobanov A."/>
            <person name="Lomsadze A."/>
            <person name="Malik S.B."/>
            <person name="Marsh M.E."/>
            <person name="Mackinder L."/>
            <person name="Mock T."/>
            <person name="Mueller-Roeber B."/>
            <person name="Pagarete A."/>
            <person name="Parker M."/>
            <person name="Probert I."/>
            <person name="Quesneville H."/>
            <person name="Raines C."/>
            <person name="Rensing S.A."/>
            <person name="Riano-Pachon D.M."/>
            <person name="Richier S."/>
            <person name="Rokitta S."/>
            <person name="Shiraiwa Y."/>
            <person name="Soanes D.M."/>
            <person name="van der Giezen M."/>
            <person name="Wahlund T.M."/>
            <person name="Williams B."/>
            <person name="Wilson W."/>
            <person name="Wolfe G."/>
            <person name="Wurch L.L."/>
        </authorList>
    </citation>
    <scope>NUCLEOTIDE SEQUENCE</scope>
</reference>
<dbReference type="PANTHER" id="PTHR12673:SF159">
    <property type="entry name" value="LD03170P"/>
    <property type="match status" value="1"/>
</dbReference>
<dbReference type="GO" id="GO:0005737">
    <property type="term" value="C:cytoplasm"/>
    <property type="evidence" value="ECO:0007669"/>
    <property type="project" value="TreeGrafter"/>
</dbReference>
<evidence type="ECO:0000313" key="3">
    <source>
        <dbReference type="Proteomes" id="UP000013827"/>
    </source>
</evidence>
<evidence type="ECO:0000256" key="1">
    <source>
        <dbReference type="SAM" id="MobiDB-lite"/>
    </source>
</evidence>
<dbReference type="GeneID" id="17272664"/>
<evidence type="ECO:0000313" key="2">
    <source>
        <dbReference type="EnsemblProtists" id="EOD27118"/>
    </source>
</evidence>
<dbReference type="PaxDb" id="2903-EOD27118"/>
<feature type="region of interest" description="Disordered" evidence="1">
    <location>
        <begin position="1"/>
        <end position="45"/>
    </location>
</feature>
<dbReference type="EnsemblProtists" id="EOD27118">
    <property type="protein sequence ID" value="EOD27118"/>
    <property type="gene ID" value="EMIHUDRAFT_205043"/>
</dbReference>
<dbReference type="KEGG" id="ehx:EMIHUDRAFT_205043"/>
<dbReference type="HOGENOM" id="CLU_503847_0_0_1"/>